<evidence type="ECO:0000259" key="5">
    <source>
        <dbReference type="PROSITE" id="PS50893"/>
    </source>
</evidence>
<dbReference type="InterPro" id="IPR027417">
    <property type="entry name" value="P-loop_NTPase"/>
</dbReference>
<keyword evidence="6" id="KW-0378">Hydrolase</keyword>
<evidence type="ECO:0000256" key="4">
    <source>
        <dbReference type="ARBA" id="ARBA00022840"/>
    </source>
</evidence>
<dbReference type="GO" id="GO:0016887">
    <property type="term" value="F:ATP hydrolysis activity"/>
    <property type="evidence" value="ECO:0007669"/>
    <property type="project" value="InterPro"/>
</dbReference>
<gene>
    <name evidence="6" type="primary">drrA</name>
    <name evidence="6" type="ORF">BWY73_00266</name>
</gene>
<dbReference type="PANTHER" id="PTHR42711">
    <property type="entry name" value="ABC TRANSPORTER ATP-BINDING PROTEIN"/>
    <property type="match status" value="1"/>
</dbReference>
<dbReference type="Pfam" id="PF00005">
    <property type="entry name" value="ABC_tran"/>
    <property type="match status" value="1"/>
</dbReference>
<dbReference type="InterPro" id="IPR050763">
    <property type="entry name" value="ABC_transporter_ATP-binding"/>
</dbReference>
<keyword evidence="3" id="KW-0547">Nucleotide-binding</keyword>
<dbReference type="PROSITE" id="PS00211">
    <property type="entry name" value="ABC_TRANSPORTER_1"/>
    <property type="match status" value="1"/>
</dbReference>
<dbReference type="PROSITE" id="PS50893">
    <property type="entry name" value="ABC_TRANSPORTER_2"/>
    <property type="match status" value="1"/>
</dbReference>
<comment type="caution">
    <text evidence="6">The sequence shown here is derived from an EMBL/GenBank/DDBJ whole genome shotgun (WGS) entry which is preliminary data.</text>
</comment>
<dbReference type="Gene3D" id="3.40.50.300">
    <property type="entry name" value="P-loop containing nucleotide triphosphate hydrolases"/>
    <property type="match status" value="1"/>
</dbReference>
<keyword evidence="4 6" id="KW-0067">ATP-binding</keyword>
<proteinExistence type="inferred from homology"/>
<dbReference type="EMBL" id="MWAK01000019">
    <property type="protein sequence ID" value="OPZ93545.1"/>
    <property type="molecule type" value="Genomic_DNA"/>
</dbReference>
<evidence type="ECO:0000256" key="1">
    <source>
        <dbReference type="ARBA" id="ARBA00005417"/>
    </source>
</evidence>
<dbReference type="AlphaFoldDB" id="A0A1V5MK97"/>
<name>A0A1V5MK97_UNCT6</name>
<reference evidence="6 7" key="1">
    <citation type="submission" date="2017-02" db="EMBL/GenBank/DDBJ databases">
        <title>Delving into the versatile metabolic prowess of the omnipresent phylum Bacteroidetes.</title>
        <authorList>
            <person name="Nobu M.K."/>
            <person name="Mei R."/>
            <person name="Narihiro T."/>
            <person name="Kuroda K."/>
            <person name="Liu W.-T."/>
        </authorList>
    </citation>
    <scope>NUCLEOTIDE SEQUENCE [LARGE SCALE GENOMIC DNA]</scope>
    <source>
        <strain evidence="6">ADurb.Bin417</strain>
    </source>
</reference>
<dbReference type="InterPro" id="IPR017871">
    <property type="entry name" value="ABC_transporter-like_CS"/>
</dbReference>
<dbReference type="PANTHER" id="PTHR42711:SF5">
    <property type="entry name" value="ABC TRANSPORTER ATP-BINDING PROTEIN NATA"/>
    <property type="match status" value="1"/>
</dbReference>
<comment type="similarity">
    <text evidence="1">Belongs to the ABC transporter superfamily.</text>
</comment>
<dbReference type="EC" id="3.6.3.-" evidence="6"/>
<dbReference type="Proteomes" id="UP000485484">
    <property type="component" value="Unassembled WGS sequence"/>
</dbReference>
<protein>
    <submittedName>
        <fullName evidence="6">Daunorubicin/doxorubicin resistance ATP-binding protein DrrA</fullName>
        <ecNumber evidence="6">3.6.3.-</ecNumber>
    </submittedName>
</protein>
<accession>A0A1V5MK97</accession>
<feature type="domain" description="ABC transporter" evidence="5">
    <location>
        <begin position="1"/>
        <end position="188"/>
    </location>
</feature>
<dbReference type="InterPro" id="IPR003439">
    <property type="entry name" value="ABC_transporter-like_ATP-bd"/>
</dbReference>
<sequence length="218" mass="24473">MLITLLAPTSGDAFIGGHSITRQPARVREIIGYVPQMISVDGALTSRENLVLMSRLYDVPRCERKERVEEMLAFLKLEKYADSLVRTLSGGMIRKLEVGQAMLHHPHLLFLDEPTTGLDPVAKRNVWEHLLELRNTLGTTIFFSTHNMEEAEDVCDRVAIMNLGRIAAIGTVPGLKKETGKAGATLEDAFIFFTGNRLQEGGNFRDIRRTRQTQRRLG</sequence>
<evidence type="ECO:0000313" key="6">
    <source>
        <dbReference type="EMBL" id="OPZ93545.1"/>
    </source>
</evidence>
<keyword evidence="2" id="KW-0813">Transport</keyword>
<dbReference type="SUPFAM" id="SSF52540">
    <property type="entry name" value="P-loop containing nucleoside triphosphate hydrolases"/>
    <property type="match status" value="1"/>
</dbReference>
<evidence type="ECO:0000256" key="3">
    <source>
        <dbReference type="ARBA" id="ARBA00022741"/>
    </source>
</evidence>
<evidence type="ECO:0000313" key="7">
    <source>
        <dbReference type="Proteomes" id="UP000485484"/>
    </source>
</evidence>
<dbReference type="GO" id="GO:0005524">
    <property type="term" value="F:ATP binding"/>
    <property type="evidence" value="ECO:0007669"/>
    <property type="project" value="UniProtKB-KW"/>
</dbReference>
<organism evidence="6 7">
    <name type="scientific">candidate division TA06 bacterium ADurb.Bin417</name>
    <dbReference type="NCBI Taxonomy" id="1852828"/>
    <lineage>
        <taxon>Bacteria</taxon>
        <taxon>Bacteria division TA06</taxon>
    </lineage>
</organism>
<evidence type="ECO:0000256" key="2">
    <source>
        <dbReference type="ARBA" id="ARBA00022448"/>
    </source>
</evidence>